<name>C7TYU1_SCHJA</name>
<reference evidence="1" key="1">
    <citation type="journal article" date="2009" name="Nature">
        <title>The Schistosoma japonicum genome reveals features of host-parasite interplay.</title>
        <authorList>
            <person name="Liu F."/>
            <person name="Zhou Y."/>
            <person name="Wang Z.Q."/>
            <person name="Lu G."/>
            <person name="Zheng H."/>
            <person name="Brindley P.J."/>
            <person name="McManus D.P."/>
            <person name="Blair D."/>
            <person name="Zhang Q.H."/>
            <person name="Zhong Y."/>
            <person name="Wang S."/>
            <person name="Han Z.G."/>
            <person name="Chen Z."/>
        </authorList>
    </citation>
    <scope>NUCLEOTIDE SEQUENCE</scope>
    <source>
        <strain evidence="1">Anhui</strain>
    </source>
</reference>
<reference evidence="1" key="2">
    <citation type="submission" date="2009-03" db="EMBL/GenBank/DDBJ databases">
        <authorList>
            <person name="Gang L."/>
        </authorList>
    </citation>
    <scope>NUCLEOTIDE SEQUENCE</scope>
    <source>
        <strain evidence="1">Anhui</strain>
    </source>
</reference>
<evidence type="ECO:0000313" key="1">
    <source>
        <dbReference type="EMBL" id="CAX82767.1"/>
    </source>
</evidence>
<dbReference type="AlphaFoldDB" id="C7TYU1"/>
<proteinExistence type="evidence at transcript level"/>
<organism evidence="1">
    <name type="scientific">Schistosoma japonicum</name>
    <name type="common">Blood fluke</name>
    <dbReference type="NCBI Taxonomy" id="6182"/>
    <lineage>
        <taxon>Eukaryota</taxon>
        <taxon>Metazoa</taxon>
        <taxon>Spiralia</taxon>
        <taxon>Lophotrochozoa</taxon>
        <taxon>Platyhelminthes</taxon>
        <taxon>Trematoda</taxon>
        <taxon>Digenea</taxon>
        <taxon>Strigeidida</taxon>
        <taxon>Schistosomatoidea</taxon>
        <taxon>Schistosomatidae</taxon>
        <taxon>Schistosoma</taxon>
    </lineage>
</organism>
<accession>C7TYU1</accession>
<protein>
    <submittedName>
        <fullName evidence="1">Uncharacterized protein</fullName>
    </submittedName>
</protein>
<sequence length="72" mass="8528">MRATPKRSNKILSTCPQRSITICKNDLFRAHHRITVENNRNHIYPVIFPKHTSLKDGRIPNRSTNITYLQQW</sequence>
<dbReference type="EMBL" id="FN327043">
    <property type="protein sequence ID" value="CAX82767.1"/>
    <property type="molecule type" value="mRNA"/>
</dbReference>